<evidence type="ECO:0000313" key="1">
    <source>
        <dbReference type="EMBL" id="EAT82036.1"/>
    </source>
</evidence>
<dbReference type="GeneID" id="5977812"/>
<dbReference type="InParanoid" id="Q0UC72"/>
<dbReference type="HOGENOM" id="CLU_1050138_0_0_1"/>
<protein>
    <submittedName>
        <fullName evidence="1">Uncharacterized protein</fullName>
    </submittedName>
</protein>
<organism evidence="1 2">
    <name type="scientific">Phaeosphaeria nodorum (strain SN15 / ATCC MYA-4574 / FGSC 10173)</name>
    <name type="common">Glume blotch fungus</name>
    <name type="synonym">Parastagonospora nodorum</name>
    <dbReference type="NCBI Taxonomy" id="321614"/>
    <lineage>
        <taxon>Eukaryota</taxon>
        <taxon>Fungi</taxon>
        <taxon>Dikarya</taxon>
        <taxon>Ascomycota</taxon>
        <taxon>Pezizomycotina</taxon>
        <taxon>Dothideomycetes</taxon>
        <taxon>Pleosporomycetidae</taxon>
        <taxon>Pleosporales</taxon>
        <taxon>Pleosporineae</taxon>
        <taxon>Phaeosphaeriaceae</taxon>
        <taxon>Parastagonospora</taxon>
    </lineage>
</organism>
<evidence type="ECO:0000313" key="2">
    <source>
        <dbReference type="Proteomes" id="UP000001055"/>
    </source>
</evidence>
<accession>Q0UC72</accession>
<dbReference type="AlphaFoldDB" id="Q0UC72"/>
<sequence length="265" mass="29239">MAYAPLILISPSDPPSTRARCSSTVYGRGFLRLSICGRMRQNVTFANRCREASCAILGTRHMVSSAPRRYRCRPGVGIRGGFLWRCTSNDYAPAWNRPGVRRILLCPPRAALLVRTRGLDGSRSASPLARRLTEASPPCAPFCLLTRWRFMHEICLFAAISQILLAICRRPATPLHVFLAVNPTPAATQELFNRCRWRKAALVNSWARHSAIDAPTPPDSSVSRMKMCATCFTVPFAGGAMQSPDEHSAKANLISALGDEWTTSH</sequence>
<name>Q0UC72_PHANO</name>
<dbReference type="RefSeq" id="XP_001800905.1">
    <property type="nucleotide sequence ID" value="XM_001800853.1"/>
</dbReference>
<dbReference type="Proteomes" id="UP000001055">
    <property type="component" value="Unassembled WGS sequence"/>
</dbReference>
<dbReference type="KEGG" id="pno:SNOG_10642"/>
<proteinExistence type="predicted"/>
<gene>
    <name evidence="1" type="ORF">SNOG_10642</name>
</gene>
<reference evidence="2" key="1">
    <citation type="journal article" date="2007" name="Plant Cell">
        <title>Dothideomycete-plant interactions illuminated by genome sequencing and EST analysis of the wheat pathogen Stagonospora nodorum.</title>
        <authorList>
            <person name="Hane J.K."/>
            <person name="Lowe R.G."/>
            <person name="Solomon P.S."/>
            <person name="Tan K.C."/>
            <person name="Schoch C.L."/>
            <person name="Spatafora J.W."/>
            <person name="Crous P.W."/>
            <person name="Kodira C."/>
            <person name="Birren B.W."/>
            <person name="Galagan J.E."/>
            <person name="Torriani S.F."/>
            <person name="McDonald B.A."/>
            <person name="Oliver R.P."/>
        </authorList>
    </citation>
    <scope>NUCLEOTIDE SEQUENCE [LARGE SCALE GENOMIC DNA]</scope>
    <source>
        <strain evidence="2">SN15 / ATCC MYA-4574 / FGSC 10173</strain>
    </source>
</reference>
<dbReference type="EMBL" id="CH445341">
    <property type="protein sequence ID" value="EAT82036.1"/>
    <property type="molecule type" value="Genomic_DNA"/>
</dbReference>